<evidence type="ECO:0000256" key="5">
    <source>
        <dbReference type="ARBA" id="ARBA00022840"/>
    </source>
</evidence>
<keyword evidence="2" id="KW-0808">Transferase</keyword>
<dbReference type="Pfam" id="PF00069">
    <property type="entry name" value="Pkinase"/>
    <property type="match status" value="1"/>
</dbReference>
<evidence type="ECO:0000313" key="8">
    <source>
        <dbReference type="Proteomes" id="UP000825935"/>
    </source>
</evidence>
<dbReference type="AlphaFoldDB" id="A0A8T2PYH3"/>
<dbReference type="InterPro" id="IPR050205">
    <property type="entry name" value="CDPK_Ser/Thr_kinases"/>
</dbReference>
<sequence>RHNSSLLRRSFPHFLYTHIYTRLNSKKSVNFLEISTLASCEMKYRRSNWRKWTILQGDNPYACQVVRMCIRIRVQQRSCGMLNTFSYKYCMNLLQAEVAKRLAGDSGDEIPFDDGRPCAAMELCLGGRLFDLLQDKYRQEKTVTCREAALVIYKIGIALLFCHENHIVHLDVKPANILFRHREDLSSACLSYFGLSYALFQTEAVVLGQKNGVSVEYINAKLFEGRGTEGYSAPELMNGGFLSKAADIWSLGATLLEMLTGEEVPVHSVAISEWWAKDAATKLEQELSNRVNGWKELDWTAQDLILAMLCPDFMARLPLTHVLIHPWLLNNLFHAPPGQEDACTDASTTPHPPLRTQEIEQETNSCKLKSSRMHTYFI</sequence>
<dbReference type="Proteomes" id="UP000825935">
    <property type="component" value="Chromosome 39"/>
</dbReference>
<keyword evidence="4" id="KW-0418">Kinase</keyword>
<evidence type="ECO:0000313" key="7">
    <source>
        <dbReference type="EMBL" id="KAH7276612.1"/>
    </source>
</evidence>
<proteinExistence type="predicted"/>
<dbReference type="InterPro" id="IPR008271">
    <property type="entry name" value="Ser/Thr_kinase_AS"/>
</dbReference>
<feature type="non-terminal residue" evidence="7">
    <location>
        <position position="1"/>
    </location>
</feature>
<feature type="domain" description="Protein kinase" evidence="6">
    <location>
        <begin position="26"/>
        <end position="328"/>
    </location>
</feature>
<dbReference type="InterPro" id="IPR000719">
    <property type="entry name" value="Prot_kinase_dom"/>
</dbReference>
<dbReference type="PANTHER" id="PTHR24349">
    <property type="entry name" value="SERINE/THREONINE-PROTEIN KINASE"/>
    <property type="match status" value="1"/>
</dbReference>
<dbReference type="OrthoDB" id="1919433at2759"/>
<gene>
    <name evidence="7" type="ORF">KP509_39G014800</name>
</gene>
<evidence type="ECO:0000256" key="2">
    <source>
        <dbReference type="ARBA" id="ARBA00022679"/>
    </source>
</evidence>
<keyword evidence="8" id="KW-1185">Reference proteome</keyword>
<keyword evidence="5" id="KW-0067">ATP-binding</keyword>
<evidence type="ECO:0000256" key="3">
    <source>
        <dbReference type="ARBA" id="ARBA00022741"/>
    </source>
</evidence>
<evidence type="ECO:0000256" key="4">
    <source>
        <dbReference type="ARBA" id="ARBA00022777"/>
    </source>
</evidence>
<name>A0A8T2PYH3_CERRI</name>
<dbReference type="GO" id="GO:0004674">
    <property type="term" value="F:protein serine/threonine kinase activity"/>
    <property type="evidence" value="ECO:0007669"/>
    <property type="project" value="UniProtKB-KW"/>
</dbReference>
<dbReference type="EMBL" id="CM035444">
    <property type="protein sequence ID" value="KAH7276612.1"/>
    <property type="molecule type" value="Genomic_DNA"/>
</dbReference>
<dbReference type="SUPFAM" id="SSF56112">
    <property type="entry name" value="Protein kinase-like (PK-like)"/>
    <property type="match status" value="1"/>
</dbReference>
<dbReference type="SMART" id="SM00220">
    <property type="entry name" value="S_TKc"/>
    <property type="match status" value="1"/>
</dbReference>
<comment type="caution">
    <text evidence="7">The sequence shown here is derived from an EMBL/GenBank/DDBJ whole genome shotgun (WGS) entry which is preliminary data.</text>
</comment>
<protein>
    <recommendedName>
        <fullName evidence="6">Protein kinase domain-containing protein</fullName>
    </recommendedName>
</protein>
<keyword evidence="3" id="KW-0547">Nucleotide-binding</keyword>
<evidence type="ECO:0000256" key="1">
    <source>
        <dbReference type="ARBA" id="ARBA00022527"/>
    </source>
</evidence>
<dbReference type="Gene3D" id="1.10.510.10">
    <property type="entry name" value="Transferase(Phosphotransferase) domain 1"/>
    <property type="match status" value="1"/>
</dbReference>
<dbReference type="GO" id="GO:0005524">
    <property type="term" value="F:ATP binding"/>
    <property type="evidence" value="ECO:0007669"/>
    <property type="project" value="UniProtKB-KW"/>
</dbReference>
<dbReference type="PROSITE" id="PS00108">
    <property type="entry name" value="PROTEIN_KINASE_ST"/>
    <property type="match status" value="1"/>
</dbReference>
<keyword evidence="1" id="KW-0723">Serine/threonine-protein kinase</keyword>
<dbReference type="PROSITE" id="PS50011">
    <property type="entry name" value="PROTEIN_KINASE_DOM"/>
    <property type="match status" value="1"/>
</dbReference>
<reference evidence="7" key="1">
    <citation type="submission" date="2021-08" db="EMBL/GenBank/DDBJ databases">
        <title>WGS assembly of Ceratopteris richardii.</title>
        <authorList>
            <person name="Marchant D.B."/>
            <person name="Chen G."/>
            <person name="Jenkins J."/>
            <person name="Shu S."/>
            <person name="Leebens-Mack J."/>
            <person name="Grimwood J."/>
            <person name="Schmutz J."/>
            <person name="Soltis P."/>
            <person name="Soltis D."/>
            <person name="Chen Z.-H."/>
        </authorList>
    </citation>
    <scope>NUCLEOTIDE SEQUENCE</scope>
    <source>
        <strain evidence="7">Whitten #5841</strain>
        <tissue evidence="7">Leaf</tissue>
    </source>
</reference>
<evidence type="ECO:0000259" key="6">
    <source>
        <dbReference type="PROSITE" id="PS50011"/>
    </source>
</evidence>
<organism evidence="7 8">
    <name type="scientific">Ceratopteris richardii</name>
    <name type="common">Triangle waterfern</name>
    <dbReference type="NCBI Taxonomy" id="49495"/>
    <lineage>
        <taxon>Eukaryota</taxon>
        <taxon>Viridiplantae</taxon>
        <taxon>Streptophyta</taxon>
        <taxon>Embryophyta</taxon>
        <taxon>Tracheophyta</taxon>
        <taxon>Polypodiopsida</taxon>
        <taxon>Polypodiidae</taxon>
        <taxon>Polypodiales</taxon>
        <taxon>Pteridineae</taxon>
        <taxon>Pteridaceae</taxon>
        <taxon>Parkerioideae</taxon>
        <taxon>Ceratopteris</taxon>
    </lineage>
</organism>
<dbReference type="InterPro" id="IPR011009">
    <property type="entry name" value="Kinase-like_dom_sf"/>
</dbReference>
<accession>A0A8T2PYH3</accession>